<evidence type="ECO:0000313" key="2">
    <source>
        <dbReference type="Proteomes" id="UP001519460"/>
    </source>
</evidence>
<gene>
    <name evidence="1" type="ORF">BaRGS_00027378</name>
</gene>
<dbReference type="Gene3D" id="3.40.140.10">
    <property type="entry name" value="Cytidine Deaminase, domain 2"/>
    <property type="match status" value="1"/>
</dbReference>
<dbReference type="Proteomes" id="UP001519460">
    <property type="component" value="Unassembled WGS sequence"/>
</dbReference>
<accession>A0ABD0K2U5</accession>
<sequence length="237" mass="27091">MERTKRQSVMRTFINSGLHGPDRVVSHRVYALTICCLDGVLTTVCKKNNKRHHAEHNLLSYLKEMIVSRSLCSQKLTLYVNYSPCYNCSDMIVKFIQSAKVEHGIDIQFVIIFPTFYKIRRPSCEDKCLHKLPSIEDHNSSLKGLKRLEKSGVTLRPVNAADWQVLAANLDVHDFIYDGSAREREDAGFQKDFQQVMDTTIDGVNDPVNMFNNVRLRSAYAPEAEDGACDVDVHQYF</sequence>
<dbReference type="InterPro" id="IPR016193">
    <property type="entry name" value="Cytidine_deaminase-like"/>
</dbReference>
<name>A0ABD0K2U5_9CAEN</name>
<dbReference type="SUPFAM" id="SSF53927">
    <property type="entry name" value="Cytidine deaminase-like"/>
    <property type="match status" value="1"/>
</dbReference>
<dbReference type="EMBL" id="JACVVK020000263">
    <property type="protein sequence ID" value="KAK7481422.1"/>
    <property type="molecule type" value="Genomic_DNA"/>
</dbReference>
<evidence type="ECO:0000313" key="1">
    <source>
        <dbReference type="EMBL" id="KAK7481422.1"/>
    </source>
</evidence>
<dbReference type="PROSITE" id="PS00903">
    <property type="entry name" value="CYT_DCMP_DEAMINASES_1"/>
    <property type="match status" value="1"/>
</dbReference>
<organism evidence="1 2">
    <name type="scientific">Batillaria attramentaria</name>
    <dbReference type="NCBI Taxonomy" id="370345"/>
    <lineage>
        <taxon>Eukaryota</taxon>
        <taxon>Metazoa</taxon>
        <taxon>Spiralia</taxon>
        <taxon>Lophotrochozoa</taxon>
        <taxon>Mollusca</taxon>
        <taxon>Gastropoda</taxon>
        <taxon>Caenogastropoda</taxon>
        <taxon>Sorbeoconcha</taxon>
        <taxon>Cerithioidea</taxon>
        <taxon>Batillariidae</taxon>
        <taxon>Batillaria</taxon>
    </lineage>
</organism>
<comment type="caution">
    <text evidence="1">The sequence shown here is derived from an EMBL/GenBank/DDBJ whole genome shotgun (WGS) entry which is preliminary data.</text>
</comment>
<dbReference type="AlphaFoldDB" id="A0ABD0K2U5"/>
<keyword evidence="2" id="KW-1185">Reference proteome</keyword>
<reference evidence="1 2" key="1">
    <citation type="journal article" date="2023" name="Sci. Data">
        <title>Genome assembly of the Korean intertidal mud-creeper Batillaria attramentaria.</title>
        <authorList>
            <person name="Patra A.K."/>
            <person name="Ho P.T."/>
            <person name="Jun S."/>
            <person name="Lee S.J."/>
            <person name="Kim Y."/>
            <person name="Won Y.J."/>
        </authorList>
    </citation>
    <scope>NUCLEOTIDE SEQUENCE [LARGE SCALE GENOMIC DNA]</scope>
    <source>
        <strain evidence="1">Wonlab-2016</strain>
    </source>
</reference>
<evidence type="ECO:0008006" key="3">
    <source>
        <dbReference type="Google" id="ProtNLM"/>
    </source>
</evidence>
<protein>
    <recommendedName>
        <fullName evidence="3">CMP/dCMP-type deaminase domain-containing protein</fullName>
    </recommendedName>
</protein>
<dbReference type="InterPro" id="IPR016192">
    <property type="entry name" value="APOBEC/CMP_deaminase_Zn-bd"/>
</dbReference>
<dbReference type="Pfam" id="PF18778">
    <property type="entry name" value="NAD1"/>
    <property type="match status" value="1"/>
</dbReference>
<proteinExistence type="predicted"/>